<evidence type="ECO:0000313" key="2">
    <source>
        <dbReference type="Proteomes" id="UP000887116"/>
    </source>
</evidence>
<keyword evidence="2" id="KW-1185">Reference proteome</keyword>
<organism evidence="1 2">
    <name type="scientific">Trichonephila clavata</name>
    <name type="common">Joro spider</name>
    <name type="synonym">Nephila clavata</name>
    <dbReference type="NCBI Taxonomy" id="2740835"/>
    <lineage>
        <taxon>Eukaryota</taxon>
        <taxon>Metazoa</taxon>
        <taxon>Ecdysozoa</taxon>
        <taxon>Arthropoda</taxon>
        <taxon>Chelicerata</taxon>
        <taxon>Arachnida</taxon>
        <taxon>Araneae</taxon>
        <taxon>Araneomorphae</taxon>
        <taxon>Entelegynae</taxon>
        <taxon>Araneoidea</taxon>
        <taxon>Nephilidae</taxon>
        <taxon>Trichonephila</taxon>
    </lineage>
</organism>
<dbReference type="OrthoDB" id="6467175at2759"/>
<reference evidence="1" key="1">
    <citation type="submission" date="2020-07" db="EMBL/GenBank/DDBJ databases">
        <title>Multicomponent nature underlies the extraordinary mechanical properties of spider dragline silk.</title>
        <authorList>
            <person name="Kono N."/>
            <person name="Nakamura H."/>
            <person name="Mori M."/>
            <person name="Yoshida Y."/>
            <person name="Ohtoshi R."/>
            <person name="Malay A.D."/>
            <person name="Moran D.A.P."/>
            <person name="Tomita M."/>
            <person name="Numata K."/>
            <person name="Arakawa K."/>
        </authorList>
    </citation>
    <scope>NUCLEOTIDE SEQUENCE</scope>
</reference>
<name>A0A8X6L1Z5_TRICU</name>
<evidence type="ECO:0000313" key="1">
    <source>
        <dbReference type="EMBL" id="GFQ90798.1"/>
    </source>
</evidence>
<sequence length="116" mass="12814">MVFGFKKISSFRSKATAHESGSLGVQIATFIAKPDITSPIGNERYFVSEMVIAVSDLEFITKRSNGEDKTDTTRVRYGVSRHVFSVWRGTHSTSLNAAPRCVSALLVISRLDALFQ</sequence>
<dbReference type="AlphaFoldDB" id="A0A8X6L1Z5"/>
<accession>A0A8X6L1Z5</accession>
<proteinExistence type="predicted"/>
<dbReference type="Proteomes" id="UP000887116">
    <property type="component" value="Unassembled WGS sequence"/>
</dbReference>
<gene>
    <name evidence="1" type="ORF">TNCT_234181</name>
</gene>
<comment type="caution">
    <text evidence="1">The sequence shown here is derived from an EMBL/GenBank/DDBJ whole genome shotgun (WGS) entry which is preliminary data.</text>
</comment>
<dbReference type="EMBL" id="BMAO01033632">
    <property type="protein sequence ID" value="GFQ90798.1"/>
    <property type="molecule type" value="Genomic_DNA"/>
</dbReference>
<protein>
    <submittedName>
        <fullName evidence="1">Uncharacterized protein</fullName>
    </submittedName>
</protein>